<keyword evidence="1" id="KW-0732">Signal</keyword>
<keyword evidence="4" id="KW-1185">Reference proteome</keyword>
<dbReference type="Gene3D" id="3.40.190.10">
    <property type="entry name" value="Periplasmic binding protein-like II"/>
    <property type="match status" value="1"/>
</dbReference>
<comment type="caution">
    <text evidence="3">The sequence shown here is derived from an EMBL/GenBank/DDBJ whole genome shotgun (WGS) entry which is preliminary data.</text>
</comment>
<accession>A0A7W5JY20</accession>
<dbReference type="RefSeq" id="WP_183339948.1">
    <property type="nucleotide sequence ID" value="NZ_JACHZG010000001.1"/>
</dbReference>
<dbReference type="Gene3D" id="3.10.105.10">
    <property type="entry name" value="Dipeptide-binding Protein, Domain 3"/>
    <property type="match status" value="1"/>
</dbReference>
<dbReference type="InterPro" id="IPR000914">
    <property type="entry name" value="SBP_5_dom"/>
</dbReference>
<evidence type="ECO:0000256" key="1">
    <source>
        <dbReference type="SAM" id="SignalP"/>
    </source>
</evidence>
<dbReference type="GO" id="GO:1904680">
    <property type="term" value="F:peptide transmembrane transporter activity"/>
    <property type="evidence" value="ECO:0007669"/>
    <property type="project" value="TreeGrafter"/>
</dbReference>
<dbReference type="AlphaFoldDB" id="A0A7W5JY20"/>
<dbReference type="GO" id="GO:0015833">
    <property type="term" value="P:peptide transport"/>
    <property type="evidence" value="ECO:0007669"/>
    <property type="project" value="TreeGrafter"/>
</dbReference>
<protein>
    <submittedName>
        <fullName evidence="3">Peptide/nickel transport system substrate-binding protein</fullName>
    </submittedName>
</protein>
<dbReference type="Proteomes" id="UP000565572">
    <property type="component" value="Unassembled WGS sequence"/>
</dbReference>
<feature type="signal peptide" evidence="1">
    <location>
        <begin position="1"/>
        <end position="24"/>
    </location>
</feature>
<dbReference type="SUPFAM" id="SSF53850">
    <property type="entry name" value="Periplasmic binding protein-like II"/>
    <property type="match status" value="1"/>
</dbReference>
<evidence type="ECO:0000259" key="2">
    <source>
        <dbReference type="Pfam" id="PF00496"/>
    </source>
</evidence>
<dbReference type="EMBL" id="JACHZG010000001">
    <property type="protein sequence ID" value="MBB3328211.1"/>
    <property type="molecule type" value="Genomic_DNA"/>
</dbReference>
<dbReference type="GO" id="GO:0042597">
    <property type="term" value="C:periplasmic space"/>
    <property type="evidence" value="ECO:0007669"/>
    <property type="project" value="UniProtKB-ARBA"/>
</dbReference>
<reference evidence="3 4" key="1">
    <citation type="submission" date="2020-08" db="EMBL/GenBank/DDBJ databases">
        <title>Sequencing the genomes of 1000 actinobacteria strains.</title>
        <authorList>
            <person name="Klenk H.-P."/>
        </authorList>
    </citation>
    <scope>NUCLEOTIDE SEQUENCE [LARGE SCALE GENOMIC DNA]</scope>
    <source>
        <strain evidence="3 4">DSM 11053</strain>
    </source>
</reference>
<dbReference type="InterPro" id="IPR039424">
    <property type="entry name" value="SBP_5"/>
</dbReference>
<feature type="domain" description="Solute-binding protein family 5" evidence="2">
    <location>
        <begin position="95"/>
        <end position="476"/>
    </location>
</feature>
<name>A0A7W5JY20_9ACTN</name>
<proteinExistence type="predicted"/>
<organism evidence="3 4">
    <name type="scientific">Microlunatus antarcticus</name>
    <dbReference type="NCBI Taxonomy" id="53388"/>
    <lineage>
        <taxon>Bacteria</taxon>
        <taxon>Bacillati</taxon>
        <taxon>Actinomycetota</taxon>
        <taxon>Actinomycetes</taxon>
        <taxon>Propionibacteriales</taxon>
        <taxon>Propionibacteriaceae</taxon>
        <taxon>Microlunatus</taxon>
    </lineage>
</organism>
<dbReference type="InterPro" id="IPR030678">
    <property type="entry name" value="Peptide/Ni-bd"/>
</dbReference>
<dbReference type="PANTHER" id="PTHR30290">
    <property type="entry name" value="PERIPLASMIC BINDING COMPONENT OF ABC TRANSPORTER"/>
    <property type="match status" value="1"/>
</dbReference>
<dbReference type="Pfam" id="PF00496">
    <property type="entry name" value="SBP_bac_5"/>
    <property type="match status" value="1"/>
</dbReference>
<evidence type="ECO:0000313" key="3">
    <source>
        <dbReference type="EMBL" id="MBB3328211.1"/>
    </source>
</evidence>
<evidence type="ECO:0000313" key="4">
    <source>
        <dbReference type="Proteomes" id="UP000565572"/>
    </source>
</evidence>
<gene>
    <name evidence="3" type="ORF">FHX39_003155</name>
</gene>
<sequence length="565" mass="59954">MPGSTQTRRAVAALVGLTTFTVLTGCGSAGSQSDTEAPAATTAITTAWPADVTSLDPANLSTGQDRALTRNIYQPLLSPKFAEQADGSLKFQGAEVVPLLAESWTTKDSSITFKLRQGVKFHGTDDEVTASDVKFSLSRIWKTPGVGDFKANGLQSPDQIKVVDPSTVTIDFVTSAGKPTPVTPTLMAIFSQAYTSILDEDAVKPHVTDSDPTGSAWLRENAVGTGPYAITDRKPGTSITLAASDDSWMPKPAYPDVNIQITTSGVSSLLRNQTINYADSGFTNAQVNTLGEAGLKVVWQDTGFFDMFAITAGPAEQVGALADQRVRQAIAYALPYQDVLDNVAYGRGTRAKSIVMDSAPEYTPAWEQYTTDLDKANALMAEAGKPAIDVPLYYLQGDDDQTNTALLIQANLTKIGIKANLTPQTQAGLFDVVNARSQTEPGAKVGPPGLELFNWSAWTDDPKIVIGYWATKGGINNYPLWSSETVDADNAKFALQPTSADRTAAYQQAQKEIADAAPLIPMITTGAVTVTTPGIAGVSFSPTGSGRFWTLHPEGTASPVAQLVK</sequence>
<feature type="chain" id="PRO_5038753509" evidence="1">
    <location>
        <begin position="25"/>
        <end position="565"/>
    </location>
</feature>
<dbReference type="GO" id="GO:0043190">
    <property type="term" value="C:ATP-binding cassette (ABC) transporter complex"/>
    <property type="evidence" value="ECO:0007669"/>
    <property type="project" value="InterPro"/>
</dbReference>
<dbReference type="PIRSF" id="PIRSF002741">
    <property type="entry name" value="MppA"/>
    <property type="match status" value="1"/>
</dbReference>